<dbReference type="PANTHER" id="PTHR38042">
    <property type="entry name" value="UROPORPHYRINOGEN-III SYNTHASE, CHLOROPLASTIC"/>
    <property type="match status" value="1"/>
</dbReference>
<comment type="caution">
    <text evidence="11">The sequence shown here is derived from an EMBL/GenBank/DDBJ whole genome shotgun (WGS) entry which is preliminary data.</text>
</comment>
<dbReference type="GO" id="GO:0004852">
    <property type="term" value="F:uroporphyrinogen-III synthase activity"/>
    <property type="evidence" value="ECO:0007669"/>
    <property type="project" value="UniProtKB-UniRule"/>
</dbReference>
<dbReference type="Pfam" id="PF02602">
    <property type="entry name" value="HEM4"/>
    <property type="match status" value="1"/>
</dbReference>
<evidence type="ECO:0000256" key="6">
    <source>
        <dbReference type="ARBA" id="ARBA00037589"/>
    </source>
</evidence>
<evidence type="ECO:0000256" key="1">
    <source>
        <dbReference type="ARBA" id="ARBA00004772"/>
    </source>
</evidence>
<keyword evidence="12" id="KW-1185">Reference proteome</keyword>
<evidence type="ECO:0000256" key="5">
    <source>
        <dbReference type="ARBA" id="ARBA00023244"/>
    </source>
</evidence>
<dbReference type="InterPro" id="IPR036108">
    <property type="entry name" value="4pyrrol_syn_uPrphyn_synt_sf"/>
</dbReference>
<evidence type="ECO:0000256" key="3">
    <source>
        <dbReference type="ARBA" id="ARBA00013109"/>
    </source>
</evidence>
<name>A0A845BH06_9NEIS</name>
<comment type="catalytic activity">
    <reaction evidence="8 9">
        <text>hydroxymethylbilane = uroporphyrinogen III + H2O</text>
        <dbReference type="Rhea" id="RHEA:18965"/>
        <dbReference type="ChEBI" id="CHEBI:15377"/>
        <dbReference type="ChEBI" id="CHEBI:57308"/>
        <dbReference type="ChEBI" id="CHEBI:57845"/>
        <dbReference type="EC" id="4.2.1.75"/>
    </reaction>
</comment>
<evidence type="ECO:0000256" key="9">
    <source>
        <dbReference type="RuleBase" id="RU366031"/>
    </source>
</evidence>
<evidence type="ECO:0000256" key="2">
    <source>
        <dbReference type="ARBA" id="ARBA00008133"/>
    </source>
</evidence>
<dbReference type="Gene3D" id="3.40.50.10090">
    <property type="match status" value="2"/>
</dbReference>
<evidence type="ECO:0000313" key="11">
    <source>
        <dbReference type="EMBL" id="MXR36017.1"/>
    </source>
</evidence>
<reference evidence="11 12" key="1">
    <citation type="submission" date="2019-12" db="EMBL/GenBank/DDBJ databases">
        <title>Neisseriaceae gen. nov. sp. Genome sequencing and assembly.</title>
        <authorList>
            <person name="Liu Z."/>
            <person name="Li A."/>
        </authorList>
    </citation>
    <scope>NUCLEOTIDE SEQUENCE [LARGE SCALE GENOMIC DNA]</scope>
    <source>
        <strain evidence="11 12">B2N2-7</strain>
    </source>
</reference>
<dbReference type="EC" id="4.2.1.75" evidence="3 9"/>
<dbReference type="GO" id="GO:0006780">
    <property type="term" value="P:uroporphyrinogen III biosynthetic process"/>
    <property type="evidence" value="ECO:0007669"/>
    <property type="project" value="UniProtKB-UniRule"/>
</dbReference>
<feature type="domain" description="Tetrapyrrole biosynthesis uroporphyrinogen III synthase" evidence="10">
    <location>
        <begin position="16"/>
        <end position="234"/>
    </location>
</feature>
<sequence>MRPVLLTRPAAQCAPLAAKCAAAGLTAHVFAPLELVPDKDALVQLPALAAAADWLIPVSPGAIDMMWPALAGCLPDRVQLACVGKGSAARLAALAGRAVLHPEAGSDSEALLALPQLSDLSGQTVLIVRGETGRALLADTLAARGAKILLCGAYRRVPCDPGWGRLPADMAQATLLVTSSDIARALFSSAPAERRGWLARQHFVTLHPRISTVLLELGASEVVTAADASDEALLAALAAC</sequence>
<dbReference type="SUPFAM" id="SSF69618">
    <property type="entry name" value="HemD-like"/>
    <property type="match status" value="1"/>
</dbReference>
<evidence type="ECO:0000256" key="4">
    <source>
        <dbReference type="ARBA" id="ARBA00023239"/>
    </source>
</evidence>
<dbReference type="CDD" id="cd06578">
    <property type="entry name" value="HemD"/>
    <property type="match status" value="1"/>
</dbReference>
<dbReference type="UniPathway" id="UPA00251">
    <property type="reaction ID" value="UER00320"/>
</dbReference>
<gene>
    <name evidence="11" type="ORF">GQF02_03380</name>
</gene>
<comment type="similarity">
    <text evidence="2 9">Belongs to the uroporphyrinogen-III synthase family.</text>
</comment>
<dbReference type="AlphaFoldDB" id="A0A845BH06"/>
<evidence type="ECO:0000259" key="10">
    <source>
        <dbReference type="Pfam" id="PF02602"/>
    </source>
</evidence>
<dbReference type="GO" id="GO:0006782">
    <property type="term" value="P:protoporphyrinogen IX biosynthetic process"/>
    <property type="evidence" value="ECO:0007669"/>
    <property type="project" value="UniProtKB-UniRule"/>
</dbReference>
<proteinExistence type="inferred from homology"/>
<dbReference type="InterPro" id="IPR039793">
    <property type="entry name" value="UROS/Hem4"/>
</dbReference>
<evidence type="ECO:0000256" key="8">
    <source>
        <dbReference type="ARBA" id="ARBA00048617"/>
    </source>
</evidence>
<dbReference type="EMBL" id="WSSB01000002">
    <property type="protein sequence ID" value="MXR36017.1"/>
    <property type="molecule type" value="Genomic_DNA"/>
</dbReference>
<accession>A0A845BH06</accession>
<comment type="function">
    <text evidence="6 9">Catalyzes cyclization of the linear tetrapyrrole, hydroxymethylbilane, to the macrocyclic uroporphyrinogen III.</text>
</comment>
<evidence type="ECO:0000313" key="12">
    <source>
        <dbReference type="Proteomes" id="UP000467214"/>
    </source>
</evidence>
<keyword evidence="5 9" id="KW-0627">Porphyrin biosynthesis</keyword>
<evidence type="ECO:0000256" key="7">
    <source>
        <dbReference type="ARBA" id="ARBA00040167"/>
    </source>
</evidence>
<dbReference type="Proteomes" id="UP000467214">
    <property type="component" value="Unassembled WGS sequence"/>
</dbReference>
<comment type="pathway">
    <text evidence="1 9">Porphyrin-containing compound metabolism; protoporphyrin-IX biosynthesis; coproporphyrinogen-III from 5-aminolevulinate: step 3/4.</text>
</comment>
<dbReference type="RefSeq" id="WP_160794833.1">
    <property type="nucleotide sequence ID" value="NZ_WSSB01000002.1"/>
</dbReference>
<dbReference type="InterPro" id="IPR003754">
    <property type="entry name" value="4pyrrol_synth_uPrphyn_synth"/>
</dbReference>
<dbReference type="PANTHER" id="PTHR38042:SF1">
    <property type="entry name" value="UROPORPHYRINOGEN-III SYNTHASE, CHLOROPLASTIC"/>
    <property type="match status" value="1"/>
</dbReference>
<keyword evidence="4 9" id="KW-0456">Lyase</keyword>
<protein>
    <recommendedName>
        <fullName evidence="7 9">Uroporphyrinogen-III synthase</fullName>
        <ecNumber evidence="3 9">4.2.1.75</ecNumber>
    </recommendedName>
</protein>
<organism evidence="11 12">
    <name type="scientific">Craterilacuibacter sinensis</name>
    <dbReference type="NCBI Taxonomy" id="2686017"/>
    <lineage>
        <taxon>Bacteria</taxon>
        <taxon>Pseudomonadati</taxon>
        <taxon>Pseudomonadota</taxon>
        <taxon>Betaproteobacteria</taxon>
        <taxon>Neisseriales</taxon>
        <taxon>Neisseriaceae</taxon>
        <taxon>Craterilacuibacter</taxon>
    </lineage>
</organism>